<proteinExistence type="predicted"/>
<dbReference type="AlphaFoldDB" id="A0A6J6EYA2"/>
<sequence length="151" mass="16621">MDQNDVDHLLLLLNGVATWTMVGLIWFVQRVHYPLLATIGPDRARPIALEHQRRTASVVGLPMAVEGLTTLALLVWRPEPIAAGWVWVNAVFLAVALGSTILLSVPLHARMAESPDESVGRRLVLTNWPRTIAWTARGVVCAVMIQLVFTA</sequence>
<organism evidence="2">
    <name type="scientific">freshwater metagenome</name>
    <dbReference type="NCBI Taxonomy" id="449393"/>
    <lineage>
        <taxon>unclassified sequences</taxon>
        <taxon>metagenomes</taxon>
        <taxon>ecological metagenomes</taxon>
    </lineage>
</organism>
<evidence type="ECO:0000313" key="2">
    <source>
        <dbReference type="EMBL" id="CAB4581630.1"/>
    </source>
</evidence>
<dbReference type="EMBL" id="CAEZTS010000090">
    <property type="protein sequence ID" value="CAB4581630.1"/>
    <property type="molecule type" value="Genomic_DNA"/>
</dbReference>
<feature type="transmembrane region" description="Helical" evidence="1">
    <location>
        <begin position="6"/>
        <end position="28"/>
    </location>
</feature>
<name>A0A6J6EYA2_9ZZZZ</name>
<keyword evidence="1" id="KW-1133">Transmembrane helix</keyword>
<reference evidence="2" key="1">
    <citation type="submission" date="2020-05" db="EMBL/GenBank/DDBJ databases">
        <authorList>
            <person name="Chiriac C."/>
            <person name="Salcher M."/>
            <person name="Ghai R."/>
            <person name="Kavagutti S V."/>
        </authorList>
    </citation>
    <scope>NUCLEOTIDE SEQUENCE</scope>
</reference>
<protein>
    <submittedName>
        <fullName evidence="2">Unannotated protein</fullName>
    </submittedName>
</protein>
<accession>A0A6J6EYA2</accession>
<keyword evidence="1" id="KW-0812">Transmembrane</keyword>
<gene>
    <name evidence="2" type="ORF">UFOPK1722_01083</name>
</gene>
<evidence type="ECO:0000256" key="1">
    <source>
        <dbReference type="SAM" id="Phobius"/>
    </source>
</evidence>
<feature type="transmembrane region" description="Helical" evidence="1">
    <location>
        <begin position="82"/>
        <end position="105"/>
    </location>
</feature>
<keyword evidence="1" id="KW-0472">Membrane</keyword>